<keyword evidence="3" id="KW-1185">Reference proteome</keyword>
<dbReference type="EMBL" id="PTJA01000011">
    <property type="protein sequence ID" value="PPK79195.1"/>
    <property type="molecule type" value="Genomic_DNA"/>
</dbReference>
<name>A0A2S6HP87_9FIRM</name>
<evidence type="ECO:0000313" key="2">
    <source>
        <dbReference type="EMBL" id="PPK79195.1"/>
    </source>
</evidence>
<dbReference type="Pfam" id="PF22564">
    <property type="entry name" value="HAAS"/>
    <property type="match status" value="1"/>
</dbReference>
<keyword evidence="1" id="KW-0812">Transmembrane</keyword>
<keyword evidence="1" id="KW-1133">Transmembrane helix</keyword>
<dbReference type="InterPro" id="IPR036259">
    <property type="entry name" value="MFS_trans_sf"/>
</dbReference>
<sequence length="248" mass="27716">MNRDEFMRELEYLLADIPDEEKEDAIEYYRDYLEEAGPENEDSVIREFGSPERIAAMIRADMNGHLKEGGEFTESGYQDERFRDPNYQMAKRYDLPEVTAQPEKDSGFYEQESEPVRKRRKDDRRTIKIILWIVLIIAASPMLFGIGGGILGLLAGLIGVLFAAVVAIGAVTFAFLAAGFALAVAGFTTMIIHPLNGILLLGLGILILGLGLVSLAVCGVFYGKFLPFLFRSCIDLFNRLLHGRRART</sequence>
<proteinExistence type="predicted"/>
<dbReference type="SUPFAM" id="SSF103473">
    <property type="entry name" value="MFS general substrate transporter"/>
    <property type="match status" value="1"/>
</dbReference>
<dbReference type="RefSeq" id="WP_104438484.1">
    <property type="nucleotide sequence ID" value="NZ_PTJA01000011.1"/>
</dbReference>
<gene>
    <name evidence="2" type="ORF">BXY41_111131</name>
</gene>
<feature type="transmembrane region" description="Helical" evidence="1">
    <location>
        <begin position="129"/>
        <end position="154"/>
    </location>
</feature>
<keyword evidence="1" id="KW-0472">Membrane</keyword>
<dbReference type="AlphaFoldDB" id="A0A2S6HP87"/>
<organism evidence="2 3">
    <name type="scientific">Lacrimispora xylanisolvens</name>
    <dbReference type="NCBI Taxonomy" id="384636"/>
    <lineage>
        <taxon>Bacteria</taxon>
        <taxon>Bacillati</taxon>
        <taxon>Bacillota</taxon>
        <taxon>Clostridia</taxon>
        <taxon>Lachnospirales</taxon>
        <taxon>Lachnospiraceae</taxon>
        <taxon>Lacrimispora</taxon>
    </lineage>
</organism>
<dbReference type="Proteomes" id="UP000237749">
    <property type="component" value="Unassembled WGS sequence"/>
</dbReference>
<protein>
    <submittedName>
        <fullName evidence="2">Putative membrane protein</fullName>
    </submittedName>
</protein>
<feature type="transmembrane region" description="Helical" evidence="1">
    <location>
        <begin position="197"/>
        <end position="222"/>
    </location>
</feature>
<reference evidence="2 3" key="1">
    <citation type="submission" date="2018-02" db="EMBL/GenBank/DDBJ databases">
        <title>Genomic Encyclopedia of Archaeal and Bacterial Type Strains, Phase II (KMG-II): from individual species to whole genera.</title>
        <authorList>
            <person name="Goeker M."/>
        </authorList>
    </citation>
    <scope>NUCLEOTIDE SEQUENCE [LARGE SCALE GENOMIC DNA]</scope>
    <source>
        <strain evidence="2 3">DSM 3808</strain>
    </source>
</reference>
<comment type="caution">
    <text evidence="2">The sequence shown here is derived from an EMBL/GenBank/DDBJ whole genome shotgun (WGS) entry which is preliminary data.</text>
</comment>
<evidence type="ECO:0000313" key="3">
    <source>
        <dbReference type="Proteomes" id="UP000237749"/>
    </source>
</evidence>
<evidence type="ECO:0000256" key="1">
    <source>
        <dbReference type="SAM" id="Phobius"/>
    </source>
</evidence>
<feature type="transmembrane region" description="Helical" evidence="1">
    <location>
        <begin position="160"/>
        <end position="185"/>
    </location>
</feature>
<dbReference type="OrthoDB" id="95800at2"/>
<accession>A0A2S6HP87</accession>